<dbReference type="EMBL" id="JAGYPN010000004">
    <property type="protein sequence ID" value="MBS4224429.1"/>
    <property type="molecule type" value="Genomic_DNA"/>
</dbReference>
<accession>A0A942Z569</accession>
<feature type="domain" description="Endonuclease/exonuclease/phosphatase" evidence="1">
    <location>
        <begin position="17"/>
        <end position="259"/>
    </location>
</feature>
<keyword evidence="2" id="KW-0540">Nuclease</keyword>
<dbReference type="Pfam" id="PF03372">
    <property type="entry name" value="Exo_endo_phos"/>
    <property type="match status" value="1"/>
</dbReference>
<reference evidence="2 3" key="1">
    <citation type="submission" date="2021-05" db="EMBL/GenBank/DDBJ databases">
        <title>Novel Bacillus species.</title>
        <authorList>
            <person name="Liu G."/>
        </authorList>
    </citation>
    <scope>NUCLEOTIDE SEQUENCE [LARGE SCALE GENOMIC DNA]</scope>
    <source>
        <strain evidence="2 3">FJAT-49682</strain>
    </source>
</reference>
<sequence length="270" mass="30822">MRKELIAMNNQKSLRIMTYNVRFDVDSPPNSWEERKKLIVELIQRESPDIIGTQECLYHQVQDLITLMPEYDWVGLGREGGSNGEYAAIYFKKDRFNVLEYDHFWLSDTPNVIGSYTWGNDIPRMVSWARFLDAKTGDQFYHLNTHFDHISENARFKGSQLIIERIASLDPVVPIILTGDFNTGVDTEPHQALLKKGNLIDAWDAADNTTNDHLGSFNGFKDPSGGKERIDWILFSGNIQTASIKIVDDQPNGLFPSDHFPVVAEMRIGK</sequence>
<protein>
    <submittedName>
        <fullName evidence="2">Endonuclease/exonuclease/phosphatase family protein</fullName>
    </submittedName>
</protein>
<dbReference type="GO" id="GO:0004519">
    <property type="term" value="F:endonuclease activity"/>
    <property type="evidence" value="ECO:0007669"/>
    <property type="project" value="UniProtKB-KW"/>
</dbReference>
<dbReference type="PANTHER" id="PTHR12121:SF36">
    <property type="entry name" value="ENDONUCLEASE_EXONUCLEASE_PHOSPHATASE DOMAIN-CONTAINING PROTEIN"/>
    <property type="match status" value="1"/>
</dbReference>
<comment type="caution">
    <text evidence="2">The sequence shown here is derived from an EMBL/GenBank/DDBJ whole genome shotgun (WGS) entry which is preliminary data.</text>
</comment>
<dbReference type="GO" id="GO:0000175">
    <property type="term" value="F:3'-5'-RNA exonuclease activity"/>
    <property type="evidence" value="ECO:0007669"/>
    <property type="project" value="TreeGrafter"/>
</dbReference>
<evidence type="ECO:0000259" key="1">
    <source>
        <dbReference type="Pfam" id="PF03372"/>
    </source>
</evidence>
<dbReference type="InterPro" id="IPR036691">
    <property type="entry name" value="Endo/exonu/phosph_ase_sf"/>
</dbReference>
<dbReference type="InterPro" id="IPR005135">
    <property type="entry name" value="Endo/exonuclease/phosphatase"/>
</dbReference>
<name>A0A942Z569_9BACI</name>
<dbReference type="AlphaFoldDB" id="A0A942Z569"/>
<dbReference type="Gene3D" id="3.60.10.10">
    <property type="entry name" value="Endonuclease/exonuclease/phosphatase"/>
    <property type="match status" value="1"/>
</dbReference>
<organism evidence="2 3">
    <name type="scientific">Lederbergia citrea</name>
    <dbReference type="NCBI Taxonomy" id="2833581"/>
    <lineage>
        <taxon>Bacteria</taxon>
        <taxon>Bacillati</taxon>
        <taxon>Bacillota</taxon>
        <taxon>Bacilli</taxon>
        <taxon>Bacillales</taxon>
        <taxon>Bacillaceae</taxon>
        <taxon>Lederbergia</taxon>
    </lineage>
</organism>
<keyword evidence="2" id="KW-0255">Endonuclease</keyword>
<keyword evidence="2" id="KW-0378">Hydrolase</keyword>
<dbReference type="SUPFAM" id="SSF56219">
    <property type="entry name" value="DNase I-like"/>
    <property type="match status" value="1"/>
</dbReference>
<evidence type="ECO:0000313" key="2">
    <source>
        <dbReference type="EMBL" id="MBS4224429.1"/>
    </source>
</evidence>
<dbReference type="PANTHER" id="PTHR12121">
    <property type="entry name" value="CARBON CATABOLITE REPRESSOR PROTEIN 4"/>
    <property type="match status" value="1"/>
</dbReference>
<dbReference type="CDD" id="cd09083">
    <property type="entry name" value="EEP-1"/>
    <property type="match status" value="1"/>
</dbReference>
<dbReference type="InterPro" id="IPR050410">
    <property type="entry name" value="CCR4/nocturin_mRNA_transcr"/>
</dbReference>
<gene>
    <name evidence="2" type="ORF">KHA91_17105</name>
</gene>
<evidence type="ECO:0000313" key="3">
    <source>
        <dbReference type="Proteomes" id="UP000676456"/>
    </source>
</evidence>
<proteinExistence type="predicted"/>
<dbReference type="Proteomes" id="UP000676456">
    <property type="component" value="Unassembled WGS sequence"/>
</dbReference>
<keyword evidence="3" id="KW-1185">Reference proteome</keyword>